<dbReference type="AlphaFoldDB" id="A0A9W9PD54"/>
<comment type="caution">
    <text evidence="1">The sequence shown here is derived from an EMBL/GenBank/DDBJ whole genome shotgun (WGS) entry which is preliminary data.</text>
</comment>
<name>A0A9W9PD54_PENCI</name>
<proteinExistence type="predicted"/>
<reference evidence="1" key="2">
    <citation type="journal article" date="2023" name="IMA Fungus">
        <title>Comparative genomic study of the Penicillium genus elucidates a diverse pangenome and 15 lateral gene transfer events.</title>
        <authorList>
            <person name="Petersen C."/>
            <person name="Sorensen T."/>
            <person name="Nielsen M.R."/>
            <person name="Sondergaard T.E."/>
            <person name="Sorensen J.L."/>
            <person name="Fitzpatrick D.A."/>
            <person name="Frisvad J.C."/>
            <person name="Nielsen K.L."/>
        </authorList>
    </citation>
    <scope>NUCLEOTIDE SEQUENCE</scope>
    <source>
        <strain evidence="1">IBT 23319</strain>
    </source>
</reference>
<gene>
    <name evidence="1" type="ORF">N7469_000583</name>
</gene>
<accession>A0A9W9PD54</accession>
<protein>
    <submittedName>
        <fullName evidence="1">Uncharacterized protein</fullName>
    </submittedName>
</protein>
<dbReference type="RefSeq" id="XP_056505260.1">
    <property type="nucleotide sequence ID" value="XM_056639503.1"/>
</dbReference>
<dbReference type="Proteomes" id="UP001147733">
    <property type="component" value="Unassembled WGS sequence"/>
</dbReference>
<organism evidence="1 2">
    <name type="scientific">Penicillium citrinum</name>
    <dbReference type="NCBI Taxonomy" id="5077"/>
    <lineage>
        <taxon>Eukaryota</taxon>
        <taxon>Fungi</taxon>
        <taxon>Dikarya</taxon>
        <taxon>Ascomycota</taxon>
        <taxon>Pezizomycotina</taxon>
        <taxon>Eurotiomycetes</taxon>
        <taxon>Eurotiomycetidae</taxon>
        <taxon>Eurotiales</taxon>
        <taxon>Aspergillaceae</taxon>
        <taxon>Penicillium</taxon>
    </lineage>
</organism>
<evidence type="ECO:0000313" key="1">
    <source>
        <dbReference type="EMBL" id="KAJ5242256.1"/>
    </source>
</evidence>
<evidence type="ECO:0000313" key="2">
    <source>
        <dbReference type="Proteomes" id="UP001147733"/>
    </source>
</evidence>
<reference evidence="1" key="1">
    <citation type="submission" date="2022-11" db="EMBL/GenBank/DDBJ databases">
        <authorList>
            <person name="Petersen C."/>
        </authorList>
    </citation>
    <scope>NUCLEOTIDE SEQUENCE</scope>
    <source>
        <strain evidence="1">IBT 23319</strain>
    </source>
</reference>
<keyword evidence="2" id="KW-1185">Reference proteome</keyword>
<dbReference type="EMBL" id="JAPQKT010000001">
    <property type="protein sequence ID" value="KAJ5242256.1"/>
    <property type="molecule type" value="Genomic_DNA"/>
</dbReference>
<dbReference type="GeneID" id="81378670"/>
<sequence length="65" mass="7608">MRSGEAIQYTIVYTEDLSVEENLQLAQQLNQPVEDNGIVFYAQSDLSIQQNQSWMQKDWPQNQFV</sequence>